<evidence type="ECO:0000256" key="4">
    <source>
        <dbReference type="PIRNR" id="PIRNR000446"/>
    </source>
</evidence>
<dbReference type="InterPro" id="IPR014043">
    <property type="entry name" value="Acyl_transferase_dom"/>
</dbReference>
<dbReference type="PANTHER" id="PTHR42681:SF1">
    <property type="entry name" value="MALONYL-COA-ACYL CARRIER PROTEIN TRANSACYLASE, MITOCHONDRIAL"/>
    <property type="match status" value="1"/>
</dbReference>
<name>A0A5C8P2I4_9BACI</name>
<accession>A0A5C8P2I4</accession>
<dbReference type="GO" id="GO:0004314">
    <property type="term" value="F:[acyl-carrier-protein] S-malonyltransferase activity"/>
    <property type="evidence" value="ECO:0007669"/>
    <property type="project" value="UniProtKB-EC"/>
</dbReference>
<dbReference type="PANTHER" id="PTHR42681">
    <property type="entry name" value="MALONYL-COA-ACYL CARRIER PROTEIN TRANSACYLASE, MITOCHONDRIAL"/>
    <property type="match status" value="1"/>
</dbReference>
<dbReference type="GO" id="GO:0006633">
    <property type="term" value="P:fatty acid biosynthetic process"/>
    <property type="evidence" value="ECO:0007669"/>
    <property type="project" value="TreeGrafter"/>
</dbReference>
<keyword evidence="2 4" id="KW-0012">Acyltransferase</keyword>
<dbReference type="Proteomes" id="UP000321574">
    <property type="component" value="Unassembled WGS sequence"/>
</dbReference>
<dbReference type="InterPro" id="IPR050858">
    <property type="entry name" value="Mal-CoA-ACP_Trans/PKS_FabD"/>
</dbReference>
<comment type="catalytic activity">
    <reaction evidence="3 4">
        <text>holo-[ACP] + malonyl-CoA = malonyl-[ACP] + CoA</text>
        <dbReference type="Rhea" id="RHEA:41792"/>
        <dbReference type="Rhea" id="RHEA-COMP:9623"/>
        <dbReference type="Rhea" id="RHEA-COMP:9685"/>
        <dbReference type="ChEBI" id="CHEBI:57287"/>
        <dbReference type="ChEBI" id="CHEBI:57384"/>
        <dbReference type="ChEBI" id="CHEBI:64479"/>
        <dbReference type="ChEBI" id="CHEBI:78449"/>
        <dbReference type="EC" id="2.3.1.39"/>
    </reaction>
</comment>
<dbReference type="Gene3D" id="3.30.70.250">
    <property type="entry name" value="Malonyl-CoA ACP transacylase, ACP-binding"/>
    <property type="match status" value="1"/>
</dbReference>
<dbReference type="PIRSF" id="PIRSF000446">
    <property type="entry name" value="Mct"/>
    <property type="match status" value="1"/>
</dbReference>
<evidence type="ECO:0000256" key="5">
    <source>
        <dbReference type="PIRSR" id="PIRSR000446-1"/>
    </source>
</evidence>
<keyword evidence="8" id="KW-1185">Reference proteome</keyword>
<dbReference type="OrthoDB" id="9805460at2"/>
<dbReference type="InterPro" id="IPR024925">
    <property type="entry name" value="Malonyl_CoA-ACP_transAc"/>
</dbReference>
<gene>
    <name evidence="7" type="primary">fabD</name>
    <name evidence="7" type="ORF">FHP05_01130</name>
</gene>
<dbReference type="EMBL" id="VDUW01000001">
    <property type="protein sequence ID" value="TXL67648.1"/>
    <property type="molecule type" value="Genomic_DNA"/>
</dbReference>
<dbReference type="FunFam" id="3.30.70.250:FF:000001">
    <property type="entry name" value="Malonyl CoA-acyl carrier protein transacylase"/>
    <property type="match status" value="1"/>
</dbReference>
<dbReference type="InterPro" id="IPR004410">
    <property type="entry name" value="Malonyl_CoA-ACP_transAc_FabD"/>
</dbReference>
<keyword evidence="1 4" id="KW-0808">Transferase</keyword>
<dbReference type="AlphaFoldDB" id="A0A5C8P2I4"/>
<dbReference type="GO" id="GO:0005829">
    <property type="term" value="C:cytosol"/>
    <property type="evidence" value="ECO:0007669"/>
    <property type="project" value="TreeGrafter"/>
</dbReference>
<dbReference type="SMART" id="SM00827">
    <property type="entry name" value="PKS_AT"/>
    <property type="match status" value="1"/>
</dbReference>
<feature type="domain" description="Malonyl-CoA:ACP transacylase (MAT)" evidence="6">
    <location>
        <begin position="7"/>
        <end position="298"/>
    </location>
</feature>
<dbReference type="Pfam" id="PF00698">
    <property type="entry name" value="Acyl_transf_1"/>
    <property type="match status" value="1"/>
</dbReference>
<evidence type="ECO:0000256" key="1">
    <source>
        <dbReference type="ARBA" id="ARBA00022679"/>
    </source>
</evidence>
<feature type="active site" evidence="5">
    <location>
        <position position="91"/>
    </location>
</feature>
<dbReference type="InterPro" id="IPR016036">
    <property type="entry name" value="Malonyl_transacylase_ACP-bd"/>
</dbReference>
<evidence type="ECO:0000256" key="2">
    <source>
        <dbReference type="ARBA" id="ARBA00023315"/>
    </source>
</evidence>
<dbReference type="RefSeq" id="WP_147665263.1">
    <property type="nucleotide sequence ID" value="NZ_VDUW01000001.1"/>
</dbReference>
<protein>
    <recommendedName>
        <fullName evidence="4">Malonyl CoA-acyl carrier protein transacylase</fullName>
        <ecNumber evidence="4">2.3.1.39</ecNumber>
    </recommendedName>
</protein>
<comment type="similarity">
    <text evidence="4">Belongs to the fabD family.</text>
</comment>
<feature type="active site" evidence="5">
    <location>
        <position position="199"/>
    </location>
</feature>
<evidence type="ECO:0000259" key="6">
    <source>
        <dbReference type="SMART" id="SM00827"/>
    </source>
</evidence>
<dbReference type="SUPFAM" id="SSF55048">
    <property type="entry name" value="Probable ACP-binding domain of malonyl-CoA ACP transacylase"/>
    <property type="match status" value="1"/>
</dbReference>
<organism evidence="7 8">
    <name type="scientific">Cerasibacillus terrae</name>
    <dbReference type="NCBI Taxonomy" id="2498845"/>
    <lineage>
        <taxon>Bacteria</taxon>
        <taxon>Bacillati</taxon>
        <taxon>Bacillota</taxon>
        <taxon>Bacilli</taxon>
        <taxon>Bacillales</taxon>
        <taxon>Bacillaceae</taxon>
        <taxon>Cerasibacillus</taxon>
    </lineage>
</organism>
<evidence type="ECO:0000313" key="7">
    <source>
        <dbReference type="EMBL" id="TXL67648.1"/>
    </source>
</evidence>
<dbReference type="Gene3D" id="3.40.366.10">
    <property type="entry name" value="Malonyl-Coenzyme A Acyl Carrier Protein, domain 2"/>
    <property type="match status" value="1"/>
</dbReference>
<sequence length="314" mass="34465">MRKIAFMFPGQGSQAVGMGQDFYEHYPSIQKLYQEAKEVLGKDIQEMMFHGPKEVLTETENTQPALVLASMAVFSLLKQEGVYPDMTVGHSLGEYSALVAAGSLQLHDALPLVSTRGKLMEEAYPKGQGSMAAVLGLNEEEIRDVLTGIKEEVVDIANLNCPGQVVISGTKQGVHDASILFKEKGAKRVLPLNVSGPFHSRLMKAASDTFASHLDGVPLKDAEIPVYANVTAEAVINKDEIKKLLVEQLYSPVRFEESIRSMITAGVDTFVEIGSGKVLRGLLRKIDRSVHVFSITDLASFDSFINWYKEEMPC</sequence>
<evidence type="ECO:0000256" key="3">
    <source>
        <dbReference type="ARBA" id="ARBA00048462"/>
    </source>
</evidence>
<dbReference type="InterPro" id="IPR016035">
    <property type="entry name" value="Acyl_Trfase/lysoPLipase"/>
</dbReference>
<dbReference type="NCBIfam" id="TIGR00128">
    <property type="entry name" value="fabD"/>
    <property type="match status" value="1"/>
</dbReference>
<dbReference type="EC" id="2.3.1.39" evidence="4"/>
<reference evidence="7 8" key="1">
    <citation type="submission" date="2019-06" db="EMBL/GenBank/DDBJ databases">
        <title>Cerasibacillus sp. nov., isolated from maize field.</title>
        <authorList>
            <person name="Lin S.-Y."/>
            <person name="Tsai C.-F."/>
            <person name="Young C.-C."/>
        </authorList>
    </citation>
    <scope>NUCLEOTIDE SEQUENCE [LARGE SCALE GENOMIC DNA]</scope>
    <source>
        <strain evidence="7 8">CC-CFT480</strain>
    </source>
</reference>
<evidence type="ECO:0000313" key="8">
    <source>
        <dbReference type="Proteomes" id="UP000321574"/>
    </source>
</evidence>
<comment type="caution">
    <text evidence="7">The sequence shown here is derived from an EMBL/GenBank/DDBJ whole genome shotgun (WGS) entry which is preliminary data.</text>
</comment>
<dbReference type="SUPFAM" id="SSF52151">
    <property type="entry name" value="FabD/lysophospholipase-like"/>
    <property type="match status" value="1"/>
</dbReference>
<dbReference type="InterPro" id="IPR001227">
    <property type="entry name" value="Ac_transferase_dom_sf"/>
</dbReference>
<proteinExistence type="inferred from homology"/>